<gene>
    <name evidence="2" type="ORF">F506_19855</name>
</gene>
<evidence type="ECO:0000259" key="1">
    <source>
        <dbReference type="PROSITE" id="PS50994"/>
    </source>
</evidence>
<dbReference type="InterPro" id="IPR012337">
    <property type="entry name" value="RNaseH-like_sf"/>
</dbReference>
<dbReference type="InterPro" id="IPR015378">
    <property type="entry name" value="Transposase-like_Mu_C"/>
</dbReference>
<evidence type="ECO:0000313" key="3">
    <source>
        <dbReference type="Proteomes" id="UP000063429"/>
    </source>
</evidence>
<reference evidence="3" key="1">
    <citation type="journal article" date="2015" name="Genome Announc.">
        <title>Complete Genome Sequence of Herbaspirillum hiltneri N3 (DSM 17495), Isolated from Surface-Sterilized Wheat Roots.</title>
        <authorList>
            <person name="Guizelini D."/>
            <person name="Saizaki P.M."/>
            <person name="Coimbra N.A."/>
            <person name="Weiss V.A."/>
            <person name="Faoro H."/>
            <person name="Sfeir M.Z."/>
            <person name="Baura V.A."/>
            <person name="Monteiro R.A."/>
            <person name="Chubatsu L.S."/>
            <person name="Souza E.M."/>
            <person name="Cruz L.M."/>
            <person name="Pedrosa F.O."/>
            <person name="Raittz R.T."/>
            <person name="Marchaukoski J.N."/>
            <person name="Steffens M.B."/>
        </authorList>
    </citation>
    <scope>NUCLEOTIDE SEQUENCE [LARGE SCALE GENOMIC DNA]</scope>
    <source>
        <strain evidence="3">N3</strain>
    </source>
</reference>
<name>A0ABM5V4Q1_9BURK</name>
<proteinExistence type="predicted"/>
<protein>
    <recommendedName>
        <fullName evidence="1">Integrase catalytic domain-containing protein</fullName>
    </recommendedName>
</protein>
<evidence type="ECO:0000313" key="2">
    <source>
        <dbReference type="EMBL" id="AKZ64605.1"/>
    </source>
</evidence>
<dbReference type="Proteomes" id="UP000063429">
    <property type="component" value="Chromosome"/>
</dbReference>
<dbReference type="Pfam" id="PF09299">
    <property type="entry name" value="Mu-transpos_C"/>
    <property type="match status" value="1"/>
</dbReference>
<dbReference type="InterPro" id="IPR036397">
    <property type="entry name" value="RNaseH_sf"/>
</dbReference>
<keyword evidence="3" id="KW-1185">Reference proteome</keyword>
<dbReference type="Gene3D" id="3.30.420.10">
    <property type="entry name" value="Ribonuclease H-like superfamily/Ribonuclease H"/>
    <property type="match status" value="1"/>
</dbReference>
<dbReference type="PROSITE" id="PS50994">
    <property type="entry name" value="INTEGRASE"/>
    <property type="match status" value="1"/>
</dbReference>
<dbReference type="InterPro" id="IPR001584">
    <property type="entry name" value="Integrase_cat-core"/>
</dbReference>
<organism evidence="2 3">
    <name type="scientific">Herbaspirillum hiltneri N3</name>
    <dbReference type="NCBI Taxonomy" id="1262470"/>
    <lineage>
        <taxon>Bacteria</taxon>
        <taxon>Pseudomonadati</taxon>
        <taxon>Pseudomonadota</taxon>
        <taxon>Betaproteobacteria</taxon>
        <taxon>Burkholderiales</taxon>
        <taxon>Oxalobacteraceae</taxon>
        <taxon>Herbaspirillum</taxon>
    </lineage>
</organism>
<dbReference type="EMBL" id="CP011409">
    <property type="protein sequence ID" value="AKZ64605.1"/>
    <property type="molecule type" value="Genomic_DNA"/>
</dbReference>
<sequence length="848" mass="96912">MGQVIQAESRSLELTAVTLWEHDDDVYEYYDQPPQLRLNTKTTLGQVTGYGYTPDFFVLAKDFIGWVECKKTEFLEGEVANGKTTFIFEKNQWLHVPGSQYAKSLGLQFEVFTECSFSSAQLNNTVFLEDYWRVGCAAIGLVEQKEIRKLFEGAPFLTLGNLIGRGGDGTADIIYKMLADEQLHFLAEEEHLSEHSSTKIFLEIAEAKAYSFRKKIALTQDAEIYQSPVITLAVGSRLKWKNKIYEIVEAGDDNRCLKGPDDRAIFLPIDDLERLIAIGDIKSGEPEETARAEAATICNGAHPKEIEDALERLQCLKEPERIFSVTGKKPCPRIRRTWEARARKSKELYGCEYILLIDRAKSRGNRTRRLVPAVLDEIGKMAEVWKTEDISVNAIHAMLAAVCTEKGLLIPSVKALRRELKNRVKAYDQTLGSQGEKAAYIQKEFVWFLDRTSPPHGERFLEVAHIDHTKMDVHLIDSLHGGNLGRPWLSLLIDAYTRVILAFVLTYDAPSYRTLMLLMRECVRRHHRVPRTIVSDAGSEFLSAYWEQLLARLEITKRERPAGQSRNGSVIEAAFGVVDKDFTHQLTGTSKRLKKPRGVSRSHDPRKHAIWNLPVLTEELDKYIYEVYPTLNHSALGTTPQQAMEHSKKMGGSRAWKYVSYEESRVLFLPSYGNSQITLIPGRGLKVGPFHYFSNELQAPELEGKRFLVRYDPFDLSYVYAYVNRRWRRCETPMAGHLKGRTEKEIALITDEYNAKYRQKGKKLKETLPDYGRYLQQTFEKENILKQQKRDAELNKSIDLEEHNDTEPVAGEPENQIPSQQVQIIPALLGGTTVSPKKLSKFQFREYK</sequence>
<dbReference type="Pfam" id="PF08722">
    <property type="entry name" value="Tn7_TnsA-like_N"/>
    <property type="match status" value="1"/>
</dbReference>
<dbReference type="InterPro" id="IPR014833">
    <property type="entry name" value="TnsA_N"/>
</dbReference>
<accession>A0ABM5V4Q1</accession>
<dbReference type="SUPFAM" id="SSF53098">
    <property type="entry name" value="Ribonuclease H-like"/>
    <property type="match status" value="1"/>
</dbReference>
<feature type="domain" description="Integrase catalytic" evidence="1">
    <location>
        <begin position="451"/>
        <end position="648"/>
    </location>
</feature>